<protein>
    <submittedName>
        <fullName evidence="5">AAA family ATPase</fullName>
    </submittedName>
</protein>
<evidence type="ECO:0000256" key="2">
    <source>
        <dbReference type="ARBA" id="ARBA00023204"/>
    </source>
</evidence>
<reference evidence="5 6" key="1">
    <citation type="submission" date="2024-07" db="EMBL/GenBank/DDBJ databases">
        <title>Draft Genome Sequence of Ferrimicrobium acidiphilum Strain YE2023, Isolated from a Pulp of Bioleach Reactor.</title>
        <authorList>
            <person name="Elkina Y.A."/>
            <person name="Bulaeva A.G."/>
            <person name="Beletsky A.V."/>
            <person name="Mardanov A.V."/>
        </authorList>
    </citation>
    <scope>NUCLEOTIDE SEQUENCE [LARGE SCALE GENOMIC DNA]</scope>
    <source>
        <strain evidence="5 6">YE2023</strain>
    </source>
</reference>
<keyword evidence="2" id="KW-0234">DNA repair</keyword>
<comment type="caution">
    <text evidence="5">The sequence shown here is derived from an EMBL/GenBank/DDBJ whole genome shotgun (WGS) entry which is preliminary data.</text>
</comment>
<dbReference type="SUPFAM" id="SSF52540">
    <property type="entry name" value="P-loop containing nucleoside triphosphate hydrolases"/>
    <property type="match status" value="1"/>
</dbReference>
<dbReference type="InterPro" id="IPR026866">
    <property type="entry name" value="CR006_AAA"/>
</dbReference>
<sequence>MLRRFDSIKNCGIFEDYRWNSSVSDFQRINLIYGQNGAGKTSLSRALDTLNTGAGGYANVSITVSKADGSDPVASRQKHIDEFDRVFVFSERYVRDSHNFDGDTEVEAVLTLSNRTVEDEKRIEVLKGLIETAMTEFATATSEARASAEALENGYTAIAREMVNVLSRAGGEYASNSNYNQGVVKRKFAGSHSSWALLDDARKTADLATVTSDNKAEITPRSYSLTVRDELRTDAVRLLSESPVSVVLDTLTEHQEAVSWVERGRHLHEGKDICIYCGGKLTDVRKWQIEQHFSDEVERVQRELDALIREVKGVQASLTGLLGDGTLAGSLFDDLASTYKAEHESAKKQVAEFGEWIAGLLKALDKKRSNVVGKVEYEIAESPEIDGSKLEQLIVNHNERVAKHALLVKESAKRVELHLLKEAEDRINELAEDAKTKAMKKDCLESTIKQHNEEVASLENVEGDPLPSAEVMSRELTRILGRNELSFELLSDGKHYRITRNGAPACDLSTGERTAITLIHFLRNVKEKSKAAKSKPIVVIDDPVSSLDSNSAMGISTYIWAETVAKEHTEQVFLLTHNFELFRQWDIQIDGLNGKRGPSNSKGYTSNCYELVAPHRKVGGGVCKRVPTFIAWPPNEETRLKVRSAYHHAFITSVRAHLAMADDDSMETKLDALLLYPNVLRRMLETFLAFKYPTTAGKFTEAMRTAGEQLEALGYEGNADGLRLHLTRFTHGYSHADSPETDVAVNPDEIKSVLVSVFTFMSVIDQEHFEGLCELVGIEPTDLILRAQTVVDAQKYESDANDTPASGTEYA</sequence>
<dbReference type="Pfam" id="PF13166">
    <property type="entry name" value="AAA_13"/>
    <property type="match status" value="1"/>
</dbReference>
<evidence type="ECO:0000256" key="3">
    <source>
        <dbReference type="SAM" id="Coils"/>
    </source>
</evidence>
<dbReference type="PANTHER" id="PTHR32182:SF0">
    <property type="entry name" value="DNA REPLICATION AND REPAIR PROTEIN RECF"/>
    <property type="match status" value="1"/>
</dbReference>
<keyword evidence="1" id="KW-0227">DNA damage</keyword>
<evidence type="ECO:0000313" key="6">
    <source>
        <dbReference type="Proteomes" id="UP001560267"/>
    </source>
</evidence>
<dbReference type="Gene3D" id="3.40.50.300">
    <property type="entry name" value="P-loop containing nucleotide triphosphate hydrolases"/>
    <property type="match status" value="1"/>
</dbReference>
<dbReference type="PANTHER" id="PTHR32182">
    <property type="entry name" value="DNA REPLICATION AND REPAIR PROTEIN RECF"/>
    <property type="match status" value="1"/>
</dbReference>
<proteinExistence type="predicted"/>
<gene>
    <name evidence="5" type="ORF">AB6A68_03935</name>
</gene>
<dbReference type="RefSeq" id="WP_369084282.1">
    <property type="nucleotide sequence ID" value="NZ_JBFSHR010000009.1"/>
</dbReference>
<keyword evidence="6" id="KW-1185">Reference proteome</keyword>
<accession>A0ABV3Y3D3</accession>
<organism evidence="5 6">
    <name type="scientific">Ferrimicrobium acidiphilum</name>
    <dbReference type="NCBI Taxonomy" id="121039"/>
    <lineage>
        <taxon>Bacteria</taxon>
        <taxon>Bacillati</taxon>
        <taxon>Actinomycetota</taxon>
        <taxon>Acidimicrobiia</taxon>
        <taxon>Acidimicrobiales</taxon>
        <taxon>Acidimicrobiaceae</taxon>
        <taxon>Ferrimicrobium</taxon>
    </lineage>
</organism>
<name>A0ABV3Y3D3_9ACTN</name>
<dbReference type="Proteomes" id="UP001560267">
    <property type="component" value="Unassembled WGS sequence"/>
</dbReference>
<feature type="coiled-coil region" evidence="3">
    <location>
        <begin position="413"/>
        <end position="461"/>
    </location>
</feature>
<feature type="coiled-coil region" evidence="3">
    <location>
        <begin position="290"/>
        <end position="317"/>
    </location>
</feature>
<dbReference type="EMBL" id="JBFSHR010000009">
    <property type="protein sequence ID" value="MEX6428984.1"/>
    <property type="molecule type" value="Genomic_DNA"/>
</dbReference>
<dbReference type="InterPro" id="IPR027417">
    <property type="entry name" value="P-loop_NTPase"/>
</dbReference>
<feature type="domain" description="Protein CR006 P-loop" evidence="4">
    <location>
        <begin position="10"/>
        <end position="753"/>
    </location>
</feature>
<evidence type="ECO:0000256" key="1">
    <source>
        <dbReference type="ARBA" id="ARBA00022763"/>
    </source>
</evidence>
<evidence type="ECO:0000259" key="4">
    <source>
        <dbReference type="Pfam" id="PF13166"/>
    </source>
</evidence>
<evidence type="ECO:0000313" key="5">
    <source>
        <dbReference type="EMBL" id="MEX6428984.1"/>
    </source>
</evidence>
<keyword evidence="3" id="KW-0175">Coiled coil</keyword>